<dbReference type="InterPro" id="IPR025316">
    <property type="entry name" value="DUF4221"/>
</dbReference>
<dbReference type="AlphaFoldDB" id="A0A150XX32"/>
<proteinExistence type="predicted"/>
<evidence type="ECO:0000313" key="2">
    <source>
        <dbReference type="Proteomes" id="UP000075615"/>
    </source>
</evidence>
<dbReference type="STRING" id="296218.AWN68_00515"/>
<dbReference type="PROSITE" id="PS51257">
    <property type="entry name" value="PROKAR_LIPOPROTEIN"/>
    <property type="match status" value="1"/>
</dbReference>
<sequence>MALLSKLGFMHSITIPMKNIPLYLLFTILIFTGCSDGGRNSYLESCENMEVDLGFTVGVKRTQLEKIEILPKHFKQRALYSVLEKDDNWYICETSESSLSFTIYDMKNGAILRHDSLQTIDVTVGLPTFKSFDSIYFQMPVRSKLIRFDSAGIIRENIDMSNLKLDWMMEGSPFGLHNNRQQGNILIRNNGSRMVFVNDPFDFWYYPDQTKIKLIVEYDPTSNTVISNFGERKNFMTQGDFEVPDKYTFPYLAVEGEYVYASYPLDHQVYKYDLNTSELVNSSCVSSSNIKRLPDPLRKTVGLQEQINFQISSPYYGQVNFHKDLNLFTRLVFHEPSEDAKVSSCKNEYSLLVFNADLNLINEIELGNKDMWSKALAVSSGYLLPGKCDTGNGDDYFKYNYYYELVKK</sequence>
<accession>A0A150XX32</accession>
<reference evidence="1 2" key="1">
    <citation type="submission" date="2016-01" db="EMBL/GenBank/DDBJ databases">
        <title>Genome sequencing of Roseivirga echinicomitans KMM 6058.</title>
        <authorList>
            <person name="Selvaratnam C."/>
            <person name="Thevarajoo S."/>
            <person name="Goh K.M."/>
            <person name="Ee R."/>
            <person name="Chan K.-G."/>
            <person name="Chong C.S."/>
        </authorList>
    </citation>
    <scope>NUCLEOTIDE SEQUENCE [LARGE SCALE GENOMIC DNA]</scope>
    <source>
        <strain evidence="1 2">KMM 6058</strain>
    </source>
</reference>
<organism evidence="1 2">
    <name type="scientific">Roseivirga echinicomitans</name>
    <dbReference type="NCBI Taxonomy" id="296218"/>
    <lineage>
        <taxon>Bacteria</taxon>
        <taxon>Pseudomonadati</taxon>
        <taxon>Bacteroidota</taxon>
        <taxon>Cytophagia</taxon>
        <taxon>Cytophagales</taxon>
        <taxon>Roseivirgaceae</taxon>
        <taxon>Roseivirga</taxon>
    </lineage>
</organism>
<dbReference type="Proteomes" id="UP000075615">
    <property type="component" value="Unassembled WGS sequence"/>
</dbReference>
<evidence type="ECO:0000313" key="1">
    <source>
        <dbReference type="EMBL" id="KYG83327.1"/>
    </source>
</evidence>
<name>A0A150XX32_9BACT</name>
<protein>
    <recommendedName>
        <fullName evidence="3">DUF4221 domain-containing protein</fullName>
    </recommendedName>
</protein>
<dbReference type="Pfam" id="PF13970">
    <property type="entry name" value="DUF4221"/>
    <property type="match status" value="1"/>
</dbReference>
<gene>
    <name evidence="1" type="ORF">AWN68_00515</name>
</gene>
<evidence type="ECO:0008006" key="3">
    <source>
        <dbReference type="Google" id="ProtNLM"/>
    </source>
</evidence>
<dbReference type="EMBL" id="LRDB01000001">
    <property type="protein sequence ID" value="KYG83327.1"/>
    <property type="molecule type" value="Genomic_DNA"/>
</dbReference>
<keyword evidence="2" id="KW-1185">Reference proteome</keyword>
<comment type="caution">
    <text evidence="1">The sequence shown here is derived from an EMBL/GenBank/DDBJ whole genome shotgun (WGS) entry which is preliminary data.</text>
</comment>